<proteinExistence type="predicted"/>
<keyword evidence="5" id="KW-1185">Reference proteome</keyword>
<feature type="transmembrane region" description="Helical" evidence="2">
    <location>
        <begin position="34"/>
        <end position="53"/>
    </location>
</feature>
<feature type="transmembrane region" description="Helical" evidence="2">
    <location>
        <begin position="175"/>
        <end position="194"/>
    </location>
</feature>
<feature type="region of interest" description="Disordered" evidence="1">
    <location>
        <begin position="1"/>
        <end position="25"/>
    </location>
</feature>
<feature type="transmembrane region" description="Helical" evidence="2">
    <location>
        <begin position="60"/>
        <end position="79"/>
    </location>
</feature>
<feature type="transmembrane region" description="Helical" evidence="2">
    <location>
        <begin position="206"/>
        <end position="233"/>
    </location>
</feature>
<protein>
    <recommendedName>
        <fullName evidence="3">DUF6545 domain-containing protein</fullName>
    </recommendedName>
</protein>
<gene>
    <name evidence="4" type="ORF">GCM10009601_32050</name>
</gene>
<feature type="transmembrane region" description="Helical" evidence="2">
    <location>
        <begin position="129"/>
        <end position="150"/>
    </location>
</feature>
<organism evidence="4 5">
    <name type="scientific">Streptomyces thermospinosisporus</name>
    <dbReference type="NCBI Taxonomy" id="161482"/>
    <lineage>
        <taxon>Bacteria</taxon>
        <taxon>Bacillati</taxon>
        <taxon>Actinomycetota</taxon>
        <taxon>Actinomycetes</taxon>
        <taxon>Kitasatosporales</taxon>
        <taxon>Streptomycetaceae</taxon>
        <taxon>Streptomyces</taxon>
    </lineage>
</organism>
<dbReference type="Proteomes" id="UP001500973">
    <property type="component" value="Unassembled WGS sequence"/>
</dbReference>
<feature type="transmembrane region" description="Helical" evidence="2">
    <location>
        <begin position="245"/>
        <end position="266"/>
    </location>
</feature>
<sequence>MSIRITGLRGENRIGDGHNHKGRKVTSAPSSIGFYLYGALLLLVCALKIPALVRRPRDTLLRAACLLLLSAGLLMILAAPHSIAGLNRHSGIANVSAPVVYVMTTIFSGASLLLIINWRPAPAEQTRRLTRLCLVLYGAASLAIVLLFWAGDAPVEQRTLFDVHYAGTPCIREMIVLYLGAQGAAMTAASVMCWRWSAKVRGSLRAGLTILAVAYLLIVCFVVMRLCAVAARWTGHDLDFLVDEVSVLLSAPAAVLGALGFALPLAGPRLAETVRAIRQLRQLGPLWRALKDVPTPGAVRVPLSWWRNPPAVLLTGRKTALYDAILALTPHCDPEVRDAAHAAALRAGCGDADAARAAEAAMILVARERQRASPLRPPDATGREVRHAQAQDLITLSRAVTSPLVHHIRDPYMPLQKAANHE</sequence>
<evidence type="ECO:0000259" key="3">
    <source>
        <dbReference type="Pfam" id="PF20182"/>
    </source>
</evidence>
<dbReference type="EMBL" id="BAAAIZ010000041">
    <property type="protein sequence ID" value="GAA1425324.1"/>
    <property type="molecule type" value="Genomic_DNA"/>
</dbReference>
<keyword evidence="2" id="KW-1133">Transmembrane helix</keyword>
<evidence type="ECO:0000313" key="4">
    <source>
        <dbReference type="EMBL" id="GAA1425324.1"/>
    </source>
</evidence>
<evidence type="ECO:0000256" key="2">
    <source>
        <dbReference type="SAM" id="Phobius"/>
    </source>
</evidence>
<feature type="transmembrane region" description="Helical" evidence="2">
    <location>
        <begin position="99"/>
        <end position="117"/>
    </location>
</feature>
<dbReference type="Pfam" id="PF20182">
    <property type="entry name" value="DUF6545"/>
    <property type="match status" value="1"/>
</dbReference>
<feature type="compositionally biased region" description="Basic and acidic residues" evidence="1">
    <location>
        <begin position="10"/>
        <end position="19"/>
    </location>
</feature>
<accession>A0ABN1YYH0</accession>
<name>A0ABN1YYH0_9ACTN</name>
<reference evidence="4 5" key="1">
    <citation type="journal article" date="2019" name="Int. J. Syst. Evol. Microbiol.">
        <title>The Global Catalogue of Microorganisms (GCM) 10K type strain sequencing project: providing services to taxonomists for standard genome sequencing and annotation.</title>
        <authorList>
            <consortium name="The Broad Institute Genomics Platform"/>
            <consortium name="The Broad Institute Genome Sequencing Center for Infectious Disease"/>
            <person name="Wu L."/>
            <person name="Ma J."/>
        </authorList>
    </citation>
    <scope>NUCLEOTIDE SEQUENCE [LARGE SCALE GENOMIC DNA]</scope>
    <source>
        <strain evidence="4 5">JCM 11756</strain>
    </source>
</reference>
<comment type="caution">
    <text evidence="4">The sequence shown here is derived from an EMBL/GenBank/DDBJ whole genome shotgun (WGS) entry which is preliminary data.</text>
</comment>
<evidence type="ECO:0000256" key="1">
    <source>
        <dbReference type="SAM" id="MobiDB-lite"/>
    </source>
</evidence>
<dbReference type="InterPro" id="IPR050039">
    <property type="entry name" value="MAB_1171c-like"/>
</dbReference>
<keyword evidence="2" id="KW-0812">Transmembrane</keyword>
<dbReference type="NCBIfam" id="NF042915">
    <property type="entry name" value="MAB_1171c_fam"/>
    <property type="match status" value="1"/>
</dbReference>
<keyword evidence="2" id="KW-0472">Membrane</keyword>
<feature type="domain" description="DUF6545" evidence="3">
    <location>
        <begin position="275"/>
        <end position="400"/>
    </location>
</feature>
<dbReference type="InterPro" id="IPR046675">
    <property type="entry name" value="DUF6545"/>
</dbReference>
<evidence type="ECO:0000313" key="5">
    <source>
        <dbReference type="Proteomes" id="UP001500973"/>
    </source>
</evidence>